<evidence type="ECO:0000256" key="9">
    <source>
        <dbReference type="ARBA" id="ARBA00023170"/>
    </source>
</evidence>
<evidence type="ECO:0000259" key="14">
    <source>
        <dbReference type="SMART" id="SM00918"/>
    </source>
</evidence>
<dbReference type="SMART" id="SM00918">
    <property type="entry name" value="Lig_chan-Glu_bd"/>
    <property type="match status" value="1"/>
</dbReference>
<evidence type="ECO:0000256" key="6">
    <source>
        <dbReference type="ARBA" id="ARBA00022989"/>
    </source>
</evidence>
<dbReference type="PANTHER" id="PTHR42643:SF24">
    <property type="entry name" value="IONOTROPIC RECEPTOR 60A"/>
    <property type="match status" value="1"/>
</dbReference>
<reference evidence="15" key="1">
    <citation type="submission" date="2020-08" db="EMBL/GenBank/DDBJ databases">
        <title>Multicomponent nature underlies the extraordinary mechanical properties of spider dragline silk.</title>
        <authorList>
            <person name="Kono N."/>
            <person name="Nakamura H."/>
            <person name="Mori M."/>
            <person name="Yoshida Y."/>
            <person name="Ohtoshi R."/>
            <person name="Malay A.D."/>
            <person name="Moran D.A.P."/>
            <person name="Tomita M."/>
            <person name="Numata K."/>
            <person name="Arakawa K."/>
        </authorList>
    </citation>
    <scope>NUCLEOTIDE SEQUENCE</scope>
</reference>
<dbReference type="GO" id="GO:0005886">
    <property type="term" value="C:plasma membrane"/>
    <property type="evidence" value="ECO:0007669"/>
    <property type="project" value="UniProtKB-SubCell"/>
</dbReference>
<name>A0A8X6K3D3_9ARAC</name>
<dbReference type="EMBL" id="BMAV01027625">
    <property type="protein sequence ID" value="GFS60986.1"/>
    <property type="molecule type" value="Genomic_DNA"/>
</dbReference>
<organism evidence="15 16">
    <name type="scientific">Trichonephila inaurata madagascariensis</name>
    <dbReference type="NCBI Taxonomy" id="2747483"/>
    <lineage>
        <taxon>Eukaryota</taxon>
        <taxon>Metazoa</taxon>
        <taxon>Ecdysozoa</taxon>
        <taxon>Arthropoda</taxon>
        <taxon>Chelicerata</taxon>
        <taxon>Arachnida</taxon>
        <taxon>Araneae</taxon>
        <taxon>Araneomorphae</taxon>
        <taxon>Entelegynae</taxon>
        <taxon>Araneoidea</taxon>
        <taxon>Nephilidae</taxon>
        <taxon>Trichonephila</taxon>
        <taxon>Trichonephila inaurata</taxon>
    </lineage>
</organism>
<feature type="domain" description="Ionotropic glutamate receptor L-glutamate and glycine-binding" evidence="14">
    <location>
        <begin position="1"/>
        <end position="56"/>
    </location>
</feature>
<dbReference type="InterPro" id="IPR052192">
    <property type="entry name" value="Insect_Ionotropic_Sensory_Rcpt"/>
</dbReference>
<evidence type="ECO:0000256" key="10">
    <source>
        <dbReference type="ARBA" id="ARBA00023180"/>
    </source>
</evidence>
<dbReference type="Gene3D" id="1.10.287.70">
    <property type="match status" value="1"/>
</dbReference>
<evidence type="ECO:0000256" key="1">
    <source>
        <dbReference type="ARBA" id="ARBA00004651"/>
    </source>
</evidence>
<keyword evidence="8 13" id="KW-0472">Membrane</keyword>
<sequence length="400" mass="45489">MNENGITRISGIEGCFADAIFTKMNIEYDIVFPLDNEYGREITAGNWTGIVGMVHRGEADLAINTLGINENRIKVIDFSFPYSSSRLTFASLKPYEWSRTFGLLDLFDLPTWMLLFFSILLSSATFFVVLKGTASYFEVFYNLLGSILRQPLMLHNYTLEKKFLTGSWLMFSCIMSSVFCSVLLSFLATPSKVAPIKNFRELSKAVERGTHRAYSVIGAAAIPFFLNSKEPYLRLLGRLLEKNKWYITPGQTLNTQVKSEESVIISVSEYLMFMYRVEDFQSRILISEESGYTVPTAFAIRKDFCCTSQLRKVMSRMVSAGIYDRCSKLEILKHRLSQMVNEEKVNEEHILSLEDLLGPFSVLLTGWVVSLLVFLGEIIFSSCARRNILKCTGKKNMSMT</sequence>
<feature type="transmembrane region" description="Helical" evidence="13">
    <location>
        <begin position="360"/>
        <end position="380"/>
    </location>
</feature>
<evidence type="ECO:0000256" key="13">
    <source>
        <dbReference type="SAM" id="Phobius"/>
    </source>
</evidence>
<evidence type="ECO:0000256" key="2">
    <source>
        <dbReference type="ARBA" id="ARBA00008685"/>
    </source>
</evidence>
<evidence type="ECO:0000256" key="3">
    <source>
        <dbReference type="ARBA" id="ARBA00022448"/>
    </source>
</evidence>
<dbReference type="Pfam" id="PF10613">
    <property type="entry name" value="Lig_chan-Glu_bd"/>
    <property type="match status" value="1"/>
</dbReference>
<evidence type="ECO:0000256" key="4">
    <source>
        <dbReference type="ARBA" id="ARBA00022475"/>
    </source>
</evidence>
<dbReference type="Gene3D" id="3.40.190.10">
    <property type="entry name" value="Periplasmic binding protein-like II"/>
    <property type="match status" value="1"/>
</dbReference>
<keyword evidence="11" id="KW-1071">Ligand-gated ion channel</keyword>
<evidence type="ECO:0000256" key="12">
    <source>
        <dbReference type="ARBA" id="ARBA00023303"/>
    </source>
</evidence>
<comment type="subcellular location">
    <subcellularLocation>
        <location evidence="1">Cell membrane</location>
        <topology evidence="1">Multi-pass membrane protein</topology>
    </subcellularLocation>
</comment>
<protein>
    <submittedName>
        <fullName evidence="15">Glutamate receptor ionotropic, delta-2</fullName>
    </submittedName>
</protein>
<feature type="transmembrane region" description="Helical" evidence="13">
    <location>
        <begin position="168"/>
        <end position="188"/>
    </location>
</feature>
<dbReference type="GO" id="GO:0050906">
    <property type="term" value="P:detection of stimulus involved in sensory perception"/>
    <property type="evidence" value="ECO:0007669"/>
    <property type="project" value="UniProtKB-ARBA"/>
</dbReference>
<keyword evidence="7" id="KW-0406">Ion transport</keyword>
<keyword evidence="9 15" id="KW-0675">Receptor</keyword>
<dbReference type="InterPro" id="IPR001320">
    <property type="entry name" value="Iontro_rcpt_C"/>
</dbReference>
<keyword evidence="4" id="KW-1003">Cell membrane</keyword>
<keyword evidence="5 13" id="KW-0812">Transmembrane</keyword>
<keyword evidence="16" id="KW-1185">Reference proteome</keyword>
<keyword evidence="10" id="KW-0325">Glycoprotein</keyword>
<dbReference type="InterPro" id="IPR019594">
    <property type="entry name" value="Glu/Gly-bd"/>
</dbReference>
<dbReference type="SUPFAM" id="SSF53850">
    <property type="entry name" value="Periplasmic binding protein-like II"/>
    <property type="match status" value="1"/>
</dbReference>
<dbReference type="Proteomes" id="UP000886998">
    <property type="component" value="Unassembled WGS sequence"/>
</dbReference>
<dbReference type="OrthoDB" id="8050636at2759"/>
<evidence type="ECO:0000256" key="7">
    <source>
        <dbReference type="ARBA" id="ARBA00023065"/>
    </source>
</evidence>
<proteinExistence type="inferred from homology"/>
<keyword evidence="12" id="KW-0407">Ion channel</keyword>
<evidence type="ECO:0000256" key="8">
    <source>
        <dbReference type="ARBA" id="ARBA00023136"/>
    </source>
</evidence>
<dbReference type="PANTHER" id="PTHR42643">
    <property type="entry name" value="IONOTROPIC RECEPTOR 20A-RELATED"/>
    <property type="match status" value="1"/>
</dbReference>
<comment type="similarity">
    <text evidence="2">Belongs to the glutamate-gated ion channel (TC 1.A.10.1) family.</text>
</comment>
<evidence type="ECO:0000256" key="11">
    <source>
        <dbReference type="ARBA" id="ARBA00023286"/>
    </source>
</evidence>
<dbReference type="GO" id="GO:0015276">
    <property type="term" value="F:ligand-gated monoatomic ion channel activity"/>
    <property type="evidence" value="ECO:0007669"/>
    <property type="project" value="InterPro"/>
</dbReference>
<accession>A0A8X6K3D3</accession>
<keyword evidence="6 13" id="KW-1133">Transmembrane helix</keyword>
<evidence type="ECO:0000313" key="16">
    <source>
        <dbReference type="Proteomes" id="UP000886998"/>
    </source>
</evidence>
<evidence type="ECO:0000256" key="5">
    <source>
        <dbReference type="ARBA" id="ARBA00022692"/>
    </source>
</evidence>
<dbReference type="Pfam" id="PF00060">
    <property type="entry name" value="Lig_chan"/>
    <property type="match status" value="1"/>
</dbReference>
<gene>
    <name evidence="15" type="primary">grid2_0</name>
    <name evidence="15" type="ORF">TNIN_459011</name>
</gene>
<evidence type="ECO:0000313" key="15">
    <source>
        <dbReference type="EMBL" id="GFS60986.1"/>
    </source>
</evidence>
<dbReference type="AlphaFoldDB" id="A0A8X6K3D3"/>
<comment type="caution">
    <text evidence="15">The sequence shown here is derived from an EMBL/GenBank/DDBJ whole genome shotgun (WGS) entry which is preliminary data.</text>
</comment>
<feature type="transmembrane region" description="Helical" evidence="13">
    <location>
        <begin position="109"/>
        <end position="130"/>
    </location>
</feature>
<keyword evidence="3" id="KW-0813">Transport</keyword>